<dbReference type="RefSeq" id="WP_091651053.1">
    <property type="nucleotide sequence ID" value="NZ_FNHQ01000019.1"/>
</dbReference>
<protein>
    <submittedName>
        <fullName evidence="7">Aromatic ring-opening dioxygenase, catalytic subunit, LigB family</fullName>
    </submittedName>
</protein>
<dbReference type="GO" id="GO:0016702">
    <property type="term" value="F:oxidoreductase activity, acting on single donors with incorporation of molecular oxygen, incorporation of two atoms of oxygen"/>
    <property type="evidence" value="ECO:0007669"/>
    <property type="project" value="UniProtKB-ARBA"/>
</dbReference>
<keyword evidence="7" id="KW-0223">Dioxygenase</keyword>
<evidence type="ECO:0000256" key="2">
    <source>
        <dbReference type="ARBA" id="ARBA00007581"/>
    </source>
</evidence>
<accession>A0A1G9XR96</accession>
<evidence type="ECO:0000256" key="5">
    <source>
        <dbReference type="ARBA" id="ARBA00023002"/>
    </source>
</evidence>
<evidence type="ECO:0000256" key="3">
    <source>
        <dbReference type="ARBA" id="ARBA00022723"/>
    </source>
</evidence>
<keyword evidence="8" id="KW-1185">Reference proteome</keyword>
<sequence>MKKMPVLFIGHGSPMNAIEENDYVKTWRSIPSFFEKPTAILAISAHWYTAGSYINNLLKPQQIYDMYGFPKTLYEVQYPVSGSSVLASQVQQVLGGDIAVDNSWGIDHGIWTVLQAMYPEADIPVVQMSVNRSISLQKQFLLGRALRPLRNRNVLILASGNIVHNLARVDWEMQAGFPWADKFDNTVRDYIMQHDYDAVFRLMQKKSLFQLSVPSADHFSPLVYAMGASVAEDSITVYNDSRTMGALSMTSFMFS</sequence>
<dbReference type="InterPro" id="IPR004183">
    <property type="entry name" value="Xdiol_dOase_suB"/>
</dbReference>
<gene>
    <name evidence="7" type="ORF">SAMN05660299_01887</name>
</gene>
<dbReference type="GO" id="GO:0008270">
    <property type="term" value="F:zinc ion binding"/>
    <property type="evidence" value="ECO:0007669"/>
    <property type="project" value="InterPro"/>
</dbReference>
<organism evidence="7 8">
    <name type="scientific">Megasphaera paucivorans</name>
    <dbReference type="NCBI Taxonomy" id="349095"/>
    <lineage>
        <taxon>Bacteria</taxon>
        <taxon>Bacillati</taxon>
        <taxon>Bacillota</taxon>
        <taxon>Negativicutes</taxon>
        <taxon>Veillonellales</taxon>
        <taxon>Veillonellaceae</taxon>
        <taxon>Megasphaera</taxon>
    </lineage>
</organism>
<keyword evidence="3" id="KW-0479">Metal-binding</keyword>
<dbReference type="GO" id="GO:0008198">
    <property type="term" value="F:ferrous iron binding"/>
    <property type="evidence" value="ECO:0007669"/>
    <property type="project" value="InterPro"/>
</dbReference>
<name>A0A1G9XR96_9FIRM</name>
<dbReference type="AlphaFoldDB" id="A0A1G9XR96"/>
<keyword evidence="4" id="KW-0862">Zinc</keyword>
<dbReference type="PANTHER" id="PTHR30096">
    <property type="entry name" value="4,5-DOPA DIOXYGENASE EXTRADIOL-LIKE PROTEIN"/>
    <property type="match status" value="1"/>
</dbReference>
<dbReference type="PIRSF" id="PIRSF006157">
    <property type="entry name" value="Doxgns_DODA"/>
    <property type="match status" value="1"/>
</dbReference>
<dbReference type="EMBL" id="FNHQ01000019">
    <property type="protein sequence ID" value="SDM98705.1"/>
    <property type="molecule type" value="Genomic_DNA"/>
</dbReference>
<dbReference type="Proteomes" id="UP000199309">
    <property type="component" value="Unassembled WGS sequence"/>
</dbReference>
<evidence type="ECO:0000256" key="4">
    <source>
        <dbReference type="ARBA" id="ARBA00022833"/>
    </source>
</evidence>
<dbReference type="SUPFAM" id="SSF53213">
    <property type="entry name" value="LigB-like"/>
    <property type="match status" value="1"/>
</dbReference>
<dbReference type="InterPro" id="IPR014436">
    <property type="entry name" value="Extradiol_dOase_DODA"/>
</dbReference>
<dbReference type="CDD" id="cd07363">
    <property type="entry name" value="45_DOPA_Dioxygenase"/>
    <property type="match status" value="1"/>
</dbReference>
<evidence type="ECO:0000313" key="8">
    <source>
        <dbReference type="Proteomes" id="UP000199309"/>
    </source>
</evidence>
<dbReference type="STRING" id="349095.SAMN05660299_01887"/>
<dbReference type="OrthoDB" id="9790889at2"/>
<keyword evidence="5" id="KW-0560">Oxidoreductase</keyword>
<evidence type="ECO:0000313" key="7">
    <source>
        <dbReference type="EMBL" id="SDM98705.1"/>
    </source>
</evidence>
<dbReference type="Gene3D" id="3.40.830.10">
    <property type="entry name" value="LigB-like"/>
    <property type="match status" value="1"/>
</dbReference>
<evidence type="ECO:0000259" key="6">
    <source>
        <dbReference type="Pfam" id="PF02900"/>
    </source>
</evidence>
<dbReference type="Pfam" id="PF02900">
    <property type="entry name" value="LigB"/>
    <property type="match status" value="1"/>
</dbReference>
<comment type="cofactor">
    <cofactor evidence="1">
        <name>Zn(2+)</name>
        <dbReference type="ChEBI" id="CHEBI:29105"/>
    </cofactor>
</comment>
<dbReference type="PANTHER" id="PTHR30096:SF0">
    <property type="entry name" value="4,5-DOPA DIOXYGENASE EXTRADIOL-LIKE PROTEIN"/>
    <property type="match status" value="1"/>
</dbReference>
<reference evidence="7 8" key="1">
    <citation type="submission" date="2016-10" db="EMBL/GenBank/DDBJ databases">
        <authorList>
            <person name="de Groot N.N."/>
        </authorList>
    </citation>
    <scope>NUCLEOTIDE SEQUENCE [LARGE SCALE GENOMIC DNA]</scope>
    <source>
        <strain evidence="7 8">DSM 16981</strain>
    </source>
</reference>
<evidence type="ECO:0000256" key="1">
    <source>
        <dbReference type="ARBA" id="ARBA00001947"/>
    </source>
</evidence>
<proteinExistence type="inferred from homology"/>
<dbReference type="NCBIfam" id="NF007914">
    <property type="entry name" value="PRK10628.1"/>
    <property type="match status" value="1"/>
</dbReference>
<comment type="similarity">
    <text evidence="2">Belongs to the DODA-type extradiol aromatic ring-opening dioxygenase family.</text>
</comment>
<feature type="domain" description="Extradiol ring-cleavage dioxygenase class III enzyme subunit B" evidence="6">
    <location>
        <begin position="36"/>
        <end position="248"/>
    </location>
</feature>